<feature type="domain" description="ResB-like" evidence="7">
    <location>
        <begin position="519"/>
        <end position="572"/>
    </location>
</feature>
<feature type="domain" description="ResB-like" evidence="7">
    <location>
        <begin position="45"/>
        <end position="123"/>
    </location>
</feature>
<evidence type="ECO:0000313" key="8">
    <source>
        <dbReference type="EMBL" id="QII10116.1"/>
    </source>
</evidence>
<dbReference type="Pfam" id="PF05140">
    <property type="entry name" value="ResB"/>
    <property type="match status" value="2"/>
</dbReference>
<evidence type="ECO:0000256" key="5">
    <source>
        <dbReference type="ARBA" id="ARBA00023136"/>
    </source>
</evidence>
<dbReference type="GO" id="GO:0017004">
    <property type="term" value="P:cytochrome complex assembly"/>
    <property type="evidence" value="ECO:0007669"/>
    <property type="project" value="UniProtKB-KW"/>
</dbReference>
<dbReference type="GO" id="GO:0016020">
    <property type="term" value="C:membrane"/>
    <property type="evidence" value="ECO:0007669"/>
    <property type="project" value="UniProtKB-SubCell"/>
</dbReference>
<dbReference type="InterPro" id="IPR007816">
    <property type="entry name" value="ResB-like_domain"/>
</dbReference>
<comment type="subcellular location">
    <subcellularLocation>
        <location evidence="1">Membrane</location>
        <topology evidence="1">Multi-pass membrane protein</topology>
    </subcellularLocation>
</comment>
<feature type="transmembrane region" description="Helical" evidence="6">
    <location>
        <begin position="38"/>
        <end position="66"/>
    </location>
</feature>
<keyword evidence="5 6" id="KW-0472">Membrane</keyword>
<dbReference type="PANTHER" id="PTHR31566">
    <property type="entry name" value="CYTOCHROME C BIOGENESIS PROTEIN CCS1, CHLOROPLASTIC"/>
    <property type="match status" value="1"/>
</dbReference>
<name>A0A6G7GKN6_KUEST</name>
<feature type="transmembrane region" description="Helical" evidence="6">
    <location>
        <begin position="123"/>
        <end position="144"/>
    </location>
</feature>
<protein>
    <submittedName>
        <fullName evidence="8">Putative ResB-like c-type cytochrome synthesis protein</fullName>
    </submittedName>
</protein>
<gene>
    <name evidence="8" type="primary">resB</name>
    <name evidence="8" type="ORF">KsCSTR_07370</name>
</gene>
<dbReference type="EMBL" id="CP049055">
    <property type="protein sequence ID" value="QII10116.1"/>
    <property type="molecule type" value="Genomic_DNA"/>
</dbReference>
<evidence type="ECO:0000259" key="7">
    <source>
        <dbReference type="Pfam" id="PF05140"/>
    </source>
</evidence>
<evidence type="ECO:0000313" key="9">
    <source>
        <dbReference type="Proteomes" id="UP000501926"/>
    </source>
</evidence>
<proteinExistence type="predicted"/>
<evidence type="ECO:0000256" key="6">
    <source>
        <dbReference type="SAM" id="Phobius"/>
    </source>
</evidence>
<keyword evidence="2 6" id="KW-0812">Transmembrane</keyword>
<dbReference type="InterPro" id="IPR023494">
    <property type="entry name" value="Cyt_c_bgen_Ccs1/CcsB/ResB"/>
</dbReference>
<keyword evidence="3" id="KW-0201">Cytochrome c-type biogenesis</keyword>
<evidence type="ECO:0000256" key="4">
    <source>
        <dbReference type="ARBA" id="ARBA00022989"/>
    </source>
</evidence>
<evidence type="ECO:0000256" key="1">
    <source>
        <dbReference type="ARBA" id="ARBA00004141"/>
    </source>
</evidence>
<dbReference type="AlphaFoldDB" id="A0A6G7GKN6"/>
<organism evidence="8 9">
    <name type="scientific">Kuenenia stuttgartiensis</name>
    <dbReference type="NCBI Taxonomy" id="174633"/>
    <lineage>
        <taxon>Bacteria</taxon>
        <taxon>Pseudomonadati</taxon>
        <taxon>Planctomycetota</taxon>
        <taxon>Candidatus Brocadiia</taxon>
        <taxon>Candidatus Brocadiales</taxon>
        <taxon>Candidatus Brocadiaceae</taxon>
        <taxon>Candidatus Kuenenia</taxon>
    </lineage>
</organism>
<sequence length="629" mass="72008">MESSKGKSTRVKNGTIVDEKKIGVNKSEEKKRKDTNKVWDFFCSVKLAVIIILLMAVACVLGTFIVQGRSFEEYTARYGYGLATVVRITQLNNVFYSHWFSLLLVMLCANLICCTIRRWRNTFLQTGFVLTHLSLILILLGGVIKFQMGVKGGVNVYIGKSVDYFLTQKIDSMGRTDYIKKPLPFTIALDNFILEKNEPKFQLTTYVKDKDKQKILEVKVGKRQRIPGSDYNVVINDYVPDAELRQEPVNESDRPDNPAVFIKLLGSERALAEGWLLAHANNYHDEKKQDLRLEYIWLPSKQEFDNAVTTVQNVDAKITASVPDLGILQDYSLELNKTFKLGASEYSLRILEYVLNYGDKRPVSEQPANNPAVHVEIEGPDGLEKRWIFESFPDWDKMHPLKYENIKISCSGIAKAHMTRNVIRVCQAPDGNQKLVYIKDKQILETMPWELNKQYSFANNDLQLIITRYFPSFNIKQDVVKKSDQVGTPAIHVRINGPRGKKEEWLFANSKYATWYKDNNFAVLYESTGESIKHYVSDLRIVKNNQTIIEKSIKVNDPLKYDGYAIYQSSYDPEKLSYSGLQIVKDPGIPVAYAGFAALCVGVVFIFYVKPFLRKKLKKENEVAENEYS</sequence>
<dbReference type="Proteomes" id="UP000501926">
    <property type="component" value="Chromosome"/>
</dbReference>
<feature type="transmembrane region" description="Helical" evidence="6">
    <location>
        <begin position="591"/>
        <end position="609"/>
    </location>
</feature>
<dbReference type="RefSeq" id="WP_164994493.1">
    <property type="nucleotide sequence ID" value="NZ_CP049055.1"/>
</dbReference>
<feature type="transmembrane region" description="Helical" evidence="6">
    <location>
        <begin position="96"/>
        <end position="116"/>
    </location>
</feature>
<reference evidence="8 9" key="1">
    <citation type="submission" date="2020-02" db="EMBL/GenBank/DDBJ databases">
        <title>Newly sequenced genome of strain CSTR1 showed variability in Candidatus Kuenenia stuttgartiensis genomes.</title>
        <authorList>
            <person name="Ding C."/>
            <person name="Adrian L."/>
        </authorList>
    </citation>
    <scope>NUCLEOTIDE SEQUENCE [LARGE SCALE GENOMIC DNA]</scope>
    <source>
        <strain evidence="8 9">CSTR1</strain>
    </source>
</reference>
<keyword evidence="4 6" id="KW-1133">Transmembrane helix</keyword>
<evidence type="ECO:0000256" key="2">
    <source>
        <dbReference type="ARBA" id="ARBA00022692"/>
    </source>
</evidence>
<evidence type="ECO:0000256" key="3">
    <source>
        <dbReference type="ARBA" id="ARBA00022748"/>
    </source>
</evidence>
<accession>A0A6G7GKN6</accession>
<dbReference type="PANTHER" id="PTHR31566:SF0">
    <property type="entry name" value="CYTOCHROME C BIOGENESIS PROTEIN CCS1, CHLOROPLASTIC"/>
    <property type="match status" value="1"/>
</dbReference>